<dbReference type="PANTHER" id="PTHR37811">
    <property type="entry name" value="BLL5343 PROTEIN"/>
    <property type="match status" value="1"/>
</dbReference>
<sequence>MFAVIFKAEVGEQDQEYLDMAEQLRQLAFDKYNCQDFVAVTEGAQEIAISYWQSEQDIQAWHKDSTHLTAQKLGREKWYRSYSVQVVEITREYGANEPPFYLAVRLCGKSSNMAGFC</sequence>
<reference evidence="1 2" key="2">
    <citation type="submission" date="2015-01" db="EMBL/GenBank/DDBJ databases">
        <authorList>
            <consortium name="NBRP consortium"/>
            <person name="Sawabe T."/>
            <person name="Meirelles P."/>
            <person name="Feng G."/>
            <person name="Sayaka M."/>
            <person name="Hattori M."/>
            <person name="Ohkuma M."/>
        </authorList>
    </citation>
    <scope>NUCLEOTIDE SEQUENCE [LARGE SCALE GENOMIC DNA]</scope>
    <source>
        <strain evidence="1 2">JCM19232</strain>
    </source>
</reference>
<dbReference type="EMBL" id="BBSA01000002">
    <property type="protein sequence ID" value="GAM60676.1"/>
    <property type="molecule type" value="Genomic_DNA"/>
</dbReference>
<dbReference type="InterPro" id="IPR052936">
    <property type="entry name" value="Jasmonate_Hydroxylase-like"/>
</dbReference>
<proteinExistence type="predicted"/>
<protein>
    <recommendedName>
        <fullName evidence="3">ABM domain-containing protein</fullName>
    </recommendedName>
</protein>
<evidence type="ECO:0000313" key="1">
    <source>
        <dbReference type="EMBL" id="GAM60676.1"/>
    </source>
</evidence>
<accession>A0A0B8P367</accession>
<dbReference type="PANTHER" id="PTHR37811:SF2">
    <property type="entry name" value="ABM DOMAIN-CONTAINING PROTEIN"/>
    <property type="match status" value="1"/>
</dbReference>
<dbReference type="SUPFAM" id="SSF54909">
    <property type="entry name" value="Dimeric alpha+beta barrel"/>
    <property type="match status" value="1"/>
</dbReference>
<dbReference type="Gene3D" id="3.30.70.100">
    <property type="match status" value="1"/>
</dbReference>
<comment type="caution">
    <text evidence="1">The sequence shown here is derived from an EMBL/GenBank/DDBJ whole genome shotgun (WGS) entry which is preliminary data.</text>
</comment>
<reference evidence="1 2" key="1">
    <citation type="submission" date="2015-01" db="EMBL/GenBank/DDBJ databases">
        <title>Vibrio sp. C5 JCM 19232 whole genome shotgun sequence.</title>
        <authorList>
            <person name="Sawabe T."/>
            <person name="Meirelles P."/>
            <person name="Feng G."/>
            <person name="Sayaka M."/>
            <person name="Hattori M."/>
            <person name="Ohkuma M."/>
        </authorList>
    </citation>
    <scope>NUCLEOTIDE SEQUENCE [LARGE SCALE GENOMIC DNA]</scope>
    <source>
        <strain evidence="1 2">JCM19232</strain>
    </source>
</reference>
<gene>
    <name evidence="1" type="ORF">JCM19232_3618</name>
</gene>
<evidence type="ECO:0000313" key="2">
    <source>
        <dbReference type="Proteomes" id="UP000031670"/>
    </source>
</evidence>
<organism evidence="1 2">
    <name type="scientific">Vibrio ishigakensis</name>
    <dbReference type="NCBI Taxonomy" id="1481914"/>
    <lineage>
        <taxon>Bacteria</taxon>
        <taxon>Pseudomonadati</taxon>
        <taxon>Pseudomonadota</taxon>
        <taxon>Gammaproteobacteria</taxon>
        <taxon>Vibrionales</taxon>
        <taxon>Vibrionaceae</taxon>
        <taxon>Vibrio</taxon>
    </lineage>
</organism>
<name>A0A0B8P367_9VIBR</name>
<evidence type="ECO:0008006" key="3">
    <source>
        <dbReference type="Google" id="ProtNLM"/>
    </source>
</evidence>
<dbReference type="InterPro" id="IPR011008">
    <property type="entry name" value="Dimeric_a/b-barrel"/>
</dbReference>
<dbReference type="Proteomes" id="UP000031670">
    <property type="component" value="Unassembled WGS sequence"/>
</dbReference>
<dbReference type="AlphaFoldDB" id="A0A0B8P367"/>